<dbReference type="EMBL" id="LAZR01067201">
    <property type="protein sequence ID" value="KKK52077.1"/>
    <property type="molecule type" value="Genomic_DNA"/>
</dbReference>
<comment type="caution">
    <text evidence="1">The sequence shown here is derived from an EMBL/GenBank/DDBJ whole genome shotgun (WGS) entry which is preliminary data.</text>
</comment>
<gene>
    <name evidence="1" type="ORF">LCGC14_3108580</name>
</gene>
<feature type="non-terminal residue" evidence="1">
    <location>
        <position position="1"/>
    </location>
</feature>
<dbReference type="AlphaFoldDB" id="A0A0F8W5Y1"/>
<organism evidence="1">
    <name type="scientific">marine sediment metagenome</name>
    <dbReference type="NCBI Taxonomy" id="412755"/>
    <lineage>
        <taxon>unclassified sequences</taxon>
        <taxon>metagenomes</taxon>
        <taxon>ecological metagenomes</taxon>
    </lineage>
</organism>
<proteinExistence type="predicted"/>
<protein>
    <submittedName>
        <fullName evidence="1">Uncharacterized protein</fullName>
    </submittedName>
</protein>
<reference evidence="1" key="1">
    <citation type="journal article" date="2015" name="Nature">
        <title>Complex archaea that bridge the gap between prokaryotes and eukaryotes.</title>
        <authorList>
            <person name="Spang A."/>
            <person name="Saw J.H."/>
            <person name="Jorgensen S.L."/>
            <person name="Zaremba-Niedzwiedzka K."/>
            <person name="Martijn J."/>
            <person name="Lind A.E."/>
            <person name="van Eijk R."/>
            <person name="Schleper C."/>
            <person name="Guy L."/>
            <person name="Ettema T.J."/>
        </authorList>
    </citation>
    <scope>NUCLEOTIDE SEQUENCE</scope>
</reference>
<sequence>LPGRCFAVRHMLHELKLDGDMVGNTAVFLGAYKSAIAEEGDHFAGRLAPQRAFALGRLIGWNMLAGPDEEPGIFDRQVLARVTAAVSKYLPLIIAPAVIPPG</sequence>
<accession>A0A0F8W5Y1</accession>
<evidence type="ECO:0000313" key="1">
    <source>
        <dbReference type="EMBL" id="KKK52077.1"/>
    </source>
</evidence>
<name>A0A0F8W5Y1_9ZZZZ</name>